<dbReference type="EC" id="2.7.7.101" evidence="12"/>
<dbReference type="GO" id="GO:0000428">
    <property type="term" value="C:DNA-directed RNA polymerase complex"/>
    <property type="evidence" value="ECO:0007669"/>
    <property type="project" value="UniProtKB-KW"/>
</dbReference>
<evidence type="ECO:0000256" key="13">
    <source>
        <dbReference type="PIRNR" id="PIRNR002811"/>
    </source>
</evidence>
<evidence type="ECO:0000313" key="18">
    <source>
        <dbReference type="Proteomes" id="UP000432015"/>
    </source>
</evidence>
<dbReference type="Pfam" id="PF08275">
    <property type="entry name" value="DNAG_N"/>
    <property type="match status" value="1"/>
</dbReference>
<dbReference type="FunFam" id="3.90.580.10:FF:000001">
    <property type="entry name" value="DNA primase"/>
    <property type="match status" value="1"/>
</dbReference>
<evidence type="ECO:0000256" key="2">
    <source>
        <dbReference type="ARBA" id="ARBA00022515"/>
    </source>
</evidence>
<keyword evidence="8 12" id="KW-0862">Zinc</keyword>
<comment type="domain">
    <text evidence="12">Contains an N-terminal zinc-binding domain, a central core domain that contains the primase activity, and a C-terminal DnaB-binding domain.</text>
</comment>
<evidence type="ECO:0000256" key="15">
    <source>
        <dbReference type="SAM" id="MobiDB-lite"/>
    </source>
</evidence>
<gene>
    <name evidence="12" type="primary">dnaG</name>
    <name evidence="17" type="ORF">GNZ18_26895</name>
</gene>
<dbReference type="Gene3D" id="3.40.1360.10">
    <property type="match status" value="1"/>
</dbReference>
<dbReference type="GO" id="GO:0003899">
    <property type="term" value="F:DNA-directed RNA polymerase activity"/>
    <property type="evidence" value="ECO:0007669"/>
    <property type="project" value="UniProtKB-UniRule"/>
</dbReference>
<dbReference type="InterPro" id="IPR019475">
    <property type="entry name" value="DNA_primase_DnaB-bd"/>
</dbReference>
<dbReference type="EMBL" id="WOFH01000010">
    <property type="protein sequence ID" value="MUN40200.1"/>
    <property type="molecule type" value="Genomic_DNA"/>
</dbReference>
<evidence type="ECO:0000256" key="14">
    <source>
        <dbReference type="PIRSR" id="PIRSR002811-1"/>
    </source>
</evidence>
<comment type="caution">
    <text evidence="17">The sequence shown here is derived from an EMBL/GenBank/DDBJ whole genome shotgun (WGS) entry which is preliminary data.</text>
</comment>
<feature type="compositionally biased region" description="Basic and acidic residues" evidence="15">
    <location>
        <begin position="459"/>
        <end position="469"/>
    </location>
</feature>
<dbReference type="SUPFAM" id="SSF56731">
    <property type="entry name" value="DNA primase core"/>
    <property type="match status" value="1"/>
</dbReference>
<dbReference type="InterPro" id="IPR013173">
    <property type="entry name" value="DNA_primase_DnaG_DnaB-bd_dom"/>
</dbReference>
<evidence type="ECO:0000256" key="11">
    <source>
        <dbReference type="ARBA" id="ARBA00023163"/>
    </source>
</evidence>
<accession>A0A7K1L704</accession>
<dbReference type="PANTHER" id="PTHR30313:SF2">
    <property type="entry name" value="DNA PRIMASE"/>
    <property type="match status" value="1"/>
</dbReference>
<evidence type="ECO:0000256" key="5">
    <source>
        <dbReference type="ARBA" id="ARBA00022705"/>
    </source>
</evidence>
<dbReference type="GO" id="GO:0008270">
    <property type="term" value="F:zinc ion binding"/>
    <property type="evidence" value="ECO:0007669"/>
    <property type="project" value="UniProtKB-UniRule"/>
</dbReference>
<evidence type="ECO:0000256" key="8">
    <source>
        <dbReference type="ARBA" id="ARBA00022833"/>
    </source>
</evidence>
<keyword evidence="11 12" id="KW-0804">Transcription</keyword>
<dbReference type="InterPro" id="IPR006295">
    <property type="entry name" value="DNA_primase_DnaG"/>
</dbReference>
<dbReference type="SUPFAM" id="SSF57783">
    <property type="entry name" value="Zinc beta-ribbon"/>
    <property type="match status" value="1"/>
</dbReference>
<dbReference type="PROSITE" id="PS50880">
    <property type="entry name" value="TOPRIM"/>
    <property type="match status" value="1"/>
</dbReference>
<keyword evidence="1 12" id="KW-0240">DNA-directed RNA polymerase</keyword>
<feature type="region of interest" description="Disordered" evidence="15">
    <location>
        <begin position="444"/>
        <end position="521"/>
    </location>
</feature>
<feature type="domain" description="Toprim" evidence="16">
    <location>
        <begin position="262"/>
        <end position="348"/>
    </location>
</feature>
<comment type="cofactor">
    <cofactor evidence="12 13 14">
        <name>Zn(2+)</name>
        <dbReference type="ChEBI" id="CHEBI:29105"/>
    </cofactor>
    <text evidence="12 13 14">Binds 1 zinc ion per monomer.</text>
</comment>
<keyword evidence="4 12" id="KW-0548">Nucleotidyltransferase</keyword>
<comment type="similarity">
    <text evidence="12 13">Belongs to the DnaG primase family.</text>
</comment>
<feature type="zinc finger region" description="CHC2-type" evidence="12 14">
    <location>
        <begin position="41"/>
        <end position="65"/>
    </location>
</feature>
<keyword evidence="9" id="KW-0460">Magnesium</keyword>
<keyword evidence="6 12" id="KW-0479">Metal-binding</keyword>
<dbReference type="SMART" id="SM00493">
    <property type="entry name" value="TOPRIM"/>
    <property type="match status" value="1"/>
</dbReference>
<keyword evidence="5 12" id="KW-0235">DNA replication</keyword>
<name>A0A7K1L704_9ACTN</name>
<evidence type="ECO:0000313" key="17">
    <source>
        <dbReference type="EMBL" id="MUN40200.1"/>
    </source>
</evidence>
<protein>
    <recommendedName>
        <fullName evidence="12 13">DNA primase</fullName>
        <ecNumber evidence="12">2.7.7.101</ecNumber>
    </recommendedName>
</protein>
<keyword evidence="10 12" id="KW-0238">DNA-binding</keyword>
<dbReference type="FunFam" id="3.90.980.10:FF:000001">
    <property type="entry name" value="DNA primase"/>
    <property type="match status" value="1"/>
</dbReference>
<organism evidence="17 18">
    <name type="scientific">Actinomadura litoris</name>
    <dbReference type="NCBI Taxonomy" id="2678616"/>
    <lineage>
        <taxon>Bacteria</taxon>
        <taxon>Bacillati</taxon>
        <taxon>Actinomycetota</taxon>
        <taxon>Actinomycetes</taxon>
        <taxon>Streptosporangiales</taxon>
        <taxon>Thermomonosporaceae</taxon>
        <taxon>Actinomadura</taxon>
    </lineage>
</organism>
<evidence type="ECO:0000256" key="12">
    <source>
        <dbReference type="HAMAP-Rule" id="MF_00974"/>
    </source>
</evidence>
<dbReference type="GO" id="GO:1990077">
    <property type="term" value="C:primosome complex"/>
    <property type="evidence" value="ECO:0007669"/>
    <property type="project" value="UniProtKB-KW"/>
</dbReference>
<proteinExistence type="inferred from homology"/>
<dbReference type="AlphaFoldDB" id="A0A7K1L704"/>
<keyword evidence="18" id="KW-1185">Reference proteome</keyword>
<comment type="function">
    <text evidence="12 13">RNA polymerase that catalyzes the synthesis of short RNA molecules used as primers for DNA polymerase during DNA replication.</text>
</comment>
<feature type="compositionally biased region" description="Gly residues" evidence="15">
    <location>
        <begin position="488"/>
        <end position="499"/>
    </location>
</feature>
<dbReference type="PANTHER" id="PTHR30313">
    <property type="entry name" value="DNA PRIMASE"/>
    <property type="match status" value="1"/>
</dbReference>
<reference evidence="17 18" key="1">
    <citation type="submission" date="2019-11" db="EMBL/GenBank/DDBJ databases">
        <authorList>
            <person name="Cao P."/>
        </authorList>
    </citation>
    <scope>NUCLEOTIDE SEQUENCE [LARGE SCALE GENOMIC DNA]</scope>
    <source>
        <strain evidence="17 18">NEAU-AAG5</strain>
    </source>
</reference>
<dbReference type="HAMAP" id="MF_00974">
    <property type="entry name" value="DNA_primase_DnaG"/>
    <property type="match status" value="1"/>
</dbReference>
<dbReference type="Pfam" id="PF08278">
    <property type="entry name" value="DnaG_DnaB_bind"/>
    <property type="match status" value="1"/>
</dbReference>
<evidence type="ECO:0000256" key="6">
    <source>
        <dbReference type="ARBA" id="ARBA00022723"/>
    </source>
</evidence>
<dbReference type="GO" id="GO:0003677">
    <property type="term" value="F:DNA binding"/>
    <property type="evidence" value="ECO:0007669"/>
    <property type="project" value="UniProtKB-KW"/>
</dbReference>
<dbReference type="InterPro" id="IPR036977">
    <property type="entry name" value="DNA_primase_Znf_CHC2"/>
</dbReference>
<dbReference type="InterPro" id="IPR030846">
    <property type="entry name" value="DnaG_bac"/>
</dbReference>
<dbReference type="InterPro" id="IPR037068">
    <property type="entry name" value="DNA_primase_core_N_sf"/>
</dbReference>
<evidence type="ECO:0000256" key="9">
    <source>
        <dbReference type="ARBA" id="ARBA00022842"/>
    </source>
</evidence>
<dbReference type="Gene3D" id="3.90.580.10">
    <property type="entry name" value="Zinc finger, CHC2-type domain"/>
    <property type="match status" value="1"/>
</dbReference>
<comment type="subunit">
    <text evidence="12">Monomer. Interacts with DnaB.</text>
</comment>
<dbReference type="Proteomes" id="UP000432015">
    <property type="component" value="Unassembled WGS sequence"/>
</dbReference>
<dbReference type="Gene3D" id="3.90.980.10">
    <property type="entry name" value="DNA primase, catalytic core, N-terminal domain"/>
    <property type="match status" value="1"/>
</dbReference>
<dbReference type="PIRSF" id="PIRSF002811">
    <property type="entry name" value="DnaG"/>
    <property type="match status" value="1"/>
</dbReference>
<sequence>MAGRIRNEDIALVRERSSIDAVIGEYLQLRSAGGGNLKGLCPFHDEKSPSFNVTPSRGLYFCFGCEAGGDVIKFVQEIEHLSFSEAVERLAAQAGIQLRYEDGGGRGPRQDTGQRARLLEAHKAAAEYYVEHLSSPEGAIGRKFLSERGFEAADAAHFGVGFAPREWEGLVRHLRARGFADRDVIAGGLAKEGRRGPMDRFRGRLMWPIRDLSGDVIGFGARRLYDDDDGPKYLNTPESPLFHKGSVLYGADLAKKEIARRRQAVVVEGYTDVMACHLAGVKTAIATSGTAFGDDHIKILRRLLMDQDEFRGEVIFTFDGDSAGQKAALRAFADEQKFVTQTFVAVQPDGLDPCDLRIRHGDAAVRDLVASRLPLFEFAVRSAIEQHDLDTAEGRLGALDAAAPVVASIKDRALRQMYAVSLDRWLGIMDEQFVLGRVRELAARRQSQGRGRAANGRPGDPRFGDDRAGGARAGGGRPGNGQAANGHGAAGQAGNGRGANGHEGEENGGAAGRPGYDPNDPEVQRERELLKLAVQRPAALGPGFDEVPAEAFLAPPHAAVRTVIAAAGGVTAAGAVAEWVALLLEQAPNTQVKDLITMLGVEPVRSAHESDDRYAVELLARIQERQLTRMIADVKSKLQRLNPDEAPEEYARLFGDLVAREQQRRVLRERGLGAQ</sequence>
<keyword evidence="2 12" id="KW-0639">Primosome</keyword>
<evidence type="ECO:0000256" key="4">
    <source>
        <dbReference type="ARBA" id="ARBA00022695"/>
    </source>
</evidence>
<evidence type="ECO:0000256" key="3">
    <source>
        <dbReference type="ARBA" id="ARBA00022679"/>
    </source>
</evidence>
<dbReference type="RefSeq" id="WP_214617645.1">
    <property type="nucleotide sequence ID" value="NZ_WOFH01000010.1"/>
</dbReference>
<dbReference type="InterPro" id="IPR006171">
    <property type="entry name" value="TOPRIM_dom"/>
</dbReference>
<dbReference type="SMART" id="SM00400">
    <property type="entry name" value="ZnF_CHCC"/>
    <property type="match status" value="1"/>
</dbReference>
<evidence type="ECO:0000259" key="16">
    <source>
        <dbReference type="PROSITE" id="PS50880"/>
    </source>
</evidence>
<dbReference type="GO" id="GO:0005737">
    <property type="term" value="C:cytoplasm"/>
    <property type="evidence" value="ECO:0007669"/>
    <property type="project" value="TreeGrafter"/>
</dbReference>
<evidence type="ECO:0000256" key="1">
    <source>
        <dbReference type="ARBA" id="ARBA00022478"/>
    </source>
</evidence>
<dbReference type="InterPro" id="IPR013264">
    <property type="entry name" value="DNAG_N"/>
</dbReference>
<keyword evidence="3 12" id="KW-0808">Transferase</keyword>
<comment type="catalytic activity">
    <reaction evidence="12">
        <text>ssDNA + n NTP = ssDNA/pppN(pN)n-1 hybrid + (n-1) diphosphate.</text>
        <dbReference type="EC" id="2.7.7.101"/>
    </reaction>
</comment>
<evidence type="ECO:0000256" key="10">
    <source>
        <dbReference type="ARBA" id="ARBA00023125"/>
    </source>
</evidence>
<dbReference type="Pfam" id="PF10410">
    <property type="entry name" value="DnaB_bind"/>
    <property type="match status" value="1"/>
</dbReference>
<dbReference type="GO" id="GO:0006269">
    <property type="term" value="P:DNA replication, synthesis of primer"/>
    <property type="evidence" value="ECO:0007669"/>
    <property type="project" value="UniProtKB-UniRule"/>
</dbReference>
<dbReference type="NCBIfam" id="TIGR01391">
    <property type="entry name" value="dnaG"/>
    <property type="match status" value="1"/>
</dbReference>
<dbReference type="InterPro" id="IPR050219">
    <property type="entry name" value="DnaG_primase"/>
</dbReference>
<dbReference type="SMART" id="SM00766">
    <property type="entry name" value="DnaG_DnaB_bind"/>
    <property type="match status" value="1"/>
</dbReference>
<dbReference type="CDD" id="cd03364">
    <property type="entry name" value="TOPRIM_DnaG_primases"/>
    <property type="match status" value="1"/>
</dbReference>
<dbReference type="InterPro" id="IPR002694">
    <property type="entry name" value="Znf_CHC2"/>
</dbReference>
<dbReference type="Pfam" id="PF13662">
    <property type="entry name" value="Toprim_4"/>
    <property type="match status" value="1"/>
</dbReference>
<keyword evidence="7 12" id="KW-0863">Zinc-finger</keyword>
<feature type="compositionally biased region" description="Low complexity" evidence="15">
    <location>
        <begin position="444"/>
        <end position="458"/>
    </location>
</feature>
<dbReference type="InterPro" id="IPR034151">
    <property type="entry name" value="TOPRIM_DnaG_bac"/>
</dbReference>
<dbReference type="Pfam" id="PF01807">
    <property type="entry name" value="Zn_ribbon_DnaG"/>
    <property type="match status" value="1"/>
</dbReference>
<evidence type="ECO:0000256" key="7">
    <source>
        <dbReference type="ARBA" id="ARBA00022771"/>
    </source>
</evidence>